<evidence type="ECO:0000259" key="1">
    <source>
        <dbReference type="Pfam" id="PF07700"/>
    </source>
</evidence>
<accession>A0A0P7E685</accession>
<dbReference type="GO" id="GO:0020037">
    <property type="term" value="F:heme binding"/>
    <property type="evidence" value="ECO:0007669"/>
    <property type="project" value="InterPro"/>
</dbReference>
<reference evidence="2 3" key="1">
    <citation type="submission" date="2015-09" db="EMBL/GenBank/DDBJ databases">
        <title>Draft Genome Sequence of Pseudoalteromonas lipolytica UCD-48B.</title>
        <authorList>
            <person name="Krusor M."/>
            <person name="Coil D.A."/>
            <person name="Lang J.M."/>
            <person name="Eisen J.A."/>
            <person name="Alexiev A."/>
        </authorList>
    </citation>
    <scope>NUCLEOTIDE SEQUENCE [LARGE SCALE GENOMIC DNA]</scope>
    <source>
        <strain evidence="2 3">UCD-48B</strain>
    </source>
</reference>
<dbReference type="Proteomes" id="UP000050378">
    <property type="component" value="Unassembled WGS sequence"/>
</dbReference>
<dbReference type="RefSeq" id="WP_054551905.1">
    <property type="nucleotide sequence ID" value="NZ_LJTC01000002.1"/>
</dbReference>
<dbReference type="AlphaFoldDB" id="A0A0P7E685"/>
<feature type="domain" description="Heme NO-binding" evidence="1">
    <location>
        <begin position="2"/>
        <end position="161"/>
    </location>
</feature>
<protein>
    <submittedName>
        <fullName evidence="2">Heme transporter CcmB</fullName>
    </submittedName>
</protein>
<dbReference type="InterPro" id="IPR024096">
    <property type="entry name" value="NO_sig/Golgi_transp_ligand-bd"/>
</dbReference>
<dbReference type="PATRIC" id="fig|570156.3.peg.1016"/>
<sequence length="179" mass="20613">MKGIVFTEFLEMVENEFSYEVADKIIEENSLTSNGAYTSVGNYDNKELLMLVSSLSNHINKPVDELVHAYGKYLLKRFFVLFPHFFDSVESTFEFLDTIDQHVHIEVKKLYNDAELPSFETKRISQSEMQMFYRSGNPFACLAEGLIEGACEHFNEVITIKSEIEDNYQSATFTLTKEA</sequence>
<evidence type="ECO:0000313" key="3">
    <source>
        <dbReference type="Proteomes" id="UP000050378"/>
    </source>
</evidence>
<dbReference type="Pfam" id="PF07700">
    <property type="entry name" value="HNOB"/>
    <property type="match status" value="1"/>
</dbReference>
<gene>
    <name evidence="2" type="ORF">AOG27_05120</name>
</gene>
<dbReference type="OrthoDB" id="7266652at2"/>
<dbReference type="InterPro" id="IPR011644">
    <property type="entry name" value="Heme_NO-bd"/>
</dbReference>
<evidence type="ECO:0000313" key="2">
    <source>
        <dbReference type="EMBL" id="KPM85140.1"/>
    </source>
</evidence>
<name>A0A0P7E685_9GAMM</name>
<dbReference type="SUPFAM" id="SSF111126">
    <property type="entry name" value="Ligand-binding domain in the NO signalling and Golgi transport"/>
    <property type="match status" value="1"/>
</dbReference>
<dbReference type="EMBL" id="LJTC01000002">
    <property type="protein sequence ID" value="KPM85140.1"/>
    <property type="molecule type" value="Genomic_DNA"/>
</dbReference>
<dbReference type="STRING" id="570156.AOG27_05120"/>
<organism evidence="2 3">
    <name type="scientific">Pseudoalteromonas lipolytica</name>
    <dbReference type="NCBI Taxonomy" id="570156"/>
    <lineage>
        <taxon>Bacteria</taxon>
        <taxon>Pseudomonadati</taxon>
        <taxon>Pseudomonadota</taxon>
        <taxon>Gammaproteobacteria</taxon>
        <taxon>Alteromonadales</taxon>
        <taxon>Pseudoalteromonadaceae</taxon>
        <taxon>Pseudoalteromonas</taxon>
    </lineage>
</organism>
<proteinExistence type="predicted"/>
<dbReference type="Gene3D" id="3.90.1520.10">
    <property type="entry name" value="H-NOX domain"/>
    <property type="match status" value="1"/>
</dbReference>
<dbReference type="InterPro" id="IPR038158">
    <property type="entry name" value="H-NOX_domain_sf"/>
</dbReference>
<comment type="caution">
    <text evidence="2">The sequence shown here is derived from an EMBL/GenBank/DDBJ whole genome shotgun (WGS) entry which is preliminary data.</text>
</comment>